<dbReference type="AlphaFoldDB" id="A0A4D6FRG9"/>
<accession>A0A4D6FRG9</accession>
<evidence type="ECO:0000313" key="3">
    <source>
        <dbReference type="Proteomes" id="UP001595932"/>
    </source>
</evidence>
<dbReference type="EMBL" id="JBHSGL010000005">
    <property type="protein sequence ID" value="MFC4712082.1"/>
    <property type="molecule type" value="Genomic_DNA"/>
</dbReference>
<organism evidence="2">
    <name type="scientific">Planococcus dechangensis</name>
    <dbReference type="NCBI Taxonomy" id="1176255"/>
    <lineage>
        <taxon>Bacteria</taxon>
        <taxon>Bacillati</taxon>
        <taxon>Bacillota</taxon>
        <taxon>Bacilli</taxon>
        <taxon>Bacillales</taxon>
        <taxon>Caryophanaceae</taxon>
        <taxon>Planococcus</taxon>
    </lineage>
</organism>
<name>A0A4D6FRG9_9BACL</name>
<dbReference type="Proteomes" id="UP001595932">
    <property type="component" value="Unassembled WGS sequence"/>
</dbReference>
<sequence length="200" mass="23439">MGWFGNRKNKFDSFWNWFVENEHTYYELGEQNREKEMNVLYNRLQKVNKHFAYEFSHELIDGKREFILSADGMVEAFDDLLDLYDSAPELERFKIIAFRQPNADEFTVTFGDVELSRDDVYFEIVDEINKDVVFYIKGFTETKEDEYIAACFILLDGVIGEFYVGTKLGTLSFEALKDGQTHIPVSELADVLKLDEELEV</sequence>
<gene>
    <name evidence="1" type="ORF">ACFO5U_04410</name>
</gene>
<reference evidence="1" key="1">
    <citation type="journal article" date="2014" name="Int. J. Syst. Evol. Microbiol.">
        <title>Complete genome of a new Firmicutes species belonging to the dominant human colonic microbiota ('Ruminococcus bicirculans') reveals two chromosomes and a selective capacity to utilize plant glucans.</title>
        <authorList>
            <consortium name="NISC Comparative Sequencing Program"/>
            <person name="Wegmann U."/>
            <person name="Louis P."/>
            <person name="Goesmann A."/>
            <person name="Henrissat B."/>
            <person name="Duncan S.H."/>
            <person name="Flint H.J."/>
        </authorList>
    </citation>
    <scope>NUCLEOTIDE SEQUENCE</scope>
    <source>
        <strain evidence="1">CGMCC 1.12151</strain>
    </source>
</reference>
<evidence type="ECO:0000313" key="1">
    <source>
        <dbReference type="EMBL" id="MFC4712082.1"/>
    </source>
</evidence>
<reference evidence="3" key="3">
    <citation type="journal article" date="2019" name="Int. J. Syst. Evol. Microbiol.">
        <title>The Global Catalogue of Microorganisms (GCM) 10K type strain sequencing project: providing services to taxonomists for standard genome sequencing and annotation.</title>
        <authorList>
            <consortium name="The Broad Institute Genomics Platform"/>
            <consortium name="The Broad Institute Genome Sequencing Center for Infectious Disease"/>
            <person name="Wu L."/>
            <person name="Ma J."/>
        </authorList>
    </citation>
    <scope>NUCLEOTIDE SEQUENCE [LARGE SCALE GENOMIC DNA]</scope>
    <source>
        <strain evidence="3">CGMCC 1.12151</strain>
    </source>
</reference>
<evidence type="ECO:0000313" key="2">
    <source>
        <dbReference type="EMBL" id="QCB20469.1"/>
    </source>
</evidence>
<evidence type="ECO:0008006" key="4">
    <source>
        <dbReference type="Google" id="ProtNLM"/>
    </source>
</evidence>
<reference evidence="1" key="4">
    <citation type="submission" date="2024-09" db="EMBL/GenBank/DDBJ databases">
        <authorList>
            <person name="Sun Q."/>
            <person name="Mori K."/>
        </authorList>
    </citation>
    <scope>NUCLEOTIDE SEQUENCE</scope>
    <source>
        <strain evidence="1">CGMCC 1.12151</strain>
    </source>
</reference>
<dbReference type="RefSeq" id="WP_377277029.1">
    <property type="nucleotide sequence ID" value="NZ_JBHSGL010000005.1"/>
</dbReference>
<protein>
    <recommendedName>
        <fullName evidence="4">DUF695 domain-containing protein</fullName>
    </recommendedName>
</protein>
<reference evidence="2" key="2">
    <citation type="journal article" date="2019" name="Front. Microbiol.">
        <title>Implications for Cation Selectivity and Evolution by a Novel Cation Diffusion Facilitator Family Member From the Moderate Halophile Planococcus dechangensis.</title>
        <authorList>
            <person name="Xu T."/>
            <person name="Chen H."/>
            <person name="Li J."/>
            <person name="Hong S."/>
            <person name="Shao L."/>
            <person name="Zheng X."/>
            <person name="Zou Q."/>
            <person name="Wang Y."/>
            <person name="Guo S."/>
            <person name="Jiang J."/>
        </authorList>
    </citation>
    <scope>NUCLEOTIDE SEQUENCE</scope>
</reference>
<proteinExistence type="predicted"/>
<dbReference type="EMBL" id="MH845411">
    <property type="protein sequence ID" value="QCB20469.1"/>
    <property type="molecule type" value="Genomic_DNA"/>
</dbReference>
<keyword evidence="3" id="KW-1185">Reference proteome</keyword>